<evidence type="ECO:0000313" key="2">
    <source>
        <dbReference type="Proteomes" id="UP000475928"/>
    </source>
</evidence>
<accession>A0A6A0B868</accession>
<reference evidence="1 2" key="1">
    <citation type="submission" date="2020-02" db="EMBL/GenBank/DDBJ databases">
        <title>Draft genome sequence of Lactococcus sp. Hs20B0-1.</title>
        <authorList>
            <person name="Noda S."/>
            <person name="Yuki M."/>
            <person name="Ohkuma M."/>
        </authorList>
    </citation>
    <scope>NUCLEOTIDE SEQUENCE [LARGE SCALE GENOMIC DNA]</scope>
    <source>
        <strain evidence="1 2">Hs20B0-1</strain>
    </source>
</reference>
<evidence type="ECO:0008006" key="3">
    <source>
        <dbReference type="Google" id="ProtNLM"/>
    </source>
</evidence>
<gene>
    <name evidence="1" type="ORF">Hs20B_09620</name>
</gene>
<comment type="caution">
    <text evidence="1">The sequence shown here is derived from an EMBL/GenBank/DDBJ whole genome shotgun (WGS) entry which is preliminary data.</text>
</comment>
<dbReference type="Proteomes" id="UP000475928">
    <property type="component" value="Unassembled WGS sequence"/>
</dbReference>
<protein>
    <recommendedName>
        <fullName evidence="3">YolD-like protein</fullName>
    </recommendedName>
</protein>
<keyword evidence="2" id="KW-1185">Reference proteome</keyword>
<dbReference type="EMBL" id="BLLH01000004">
    <property type="protein sequence ID" value="GFH40564.1"/>
    <property type="molecule type" value="Genomic_DNA"/>
</dbReference>
<name>A0A6A0B868_9LACT</name>
<evidence type="ECO:0000313" key="1">
    <source>
        <dbReference type="EMBL" id="GFH40564.1"/>
    </source>
</evidence>
<proteinExistence type="predicted"/>
<sequence>MKKLLQHIKNILSGHSDQPQNPSDNINLDILSNLELAHSFNHAVYLHFNEQNGNLTSFTGIISSITERQAVVKDLRSNQIRIVLLNKIKKVTFVPENVKNSMIDQKNA</sequence>
<organism evidence="1 2">
    <name type="scientific">Pseudolactococcus insecticola</name>
    <dbReference type="NCBI Taxonomy" id="2709158"/>
    <lineage>
        <taxon>Bacteria</taxon>
        <taxon>Bacillati</taxon>
        <taxon>Bacillota</taxon>
        <taxon>Bacilli</taxon>
        <taxon>Lactobacillales</taxon>
        <taxon>Streptococcaceae</taxon>
        <taxon>Pseudolactococcus</taxon>
    </lineage>
</organism>
<dbReference type="RefSeq" id="WP_172356209.1">
    <property type="nucleotide sequence ID" value="NZ_BLLH01000004.1"/>
</dbReference>
<dbReference type="AlphaFoldDB" id="A0A6A0B868"/>